<dbReference type="EMBL" id="CAJNOC010005436">
    <property type="protein sequence ID" value="CAF1052256.1"/>
    <property type="molecule type" value="Genomic_DNA"/>
</dbReference>
<feature type="signal peptide" evidence="1">
    <location>
        <begin position="1"/>
        <end position="17"/>
    </location>
</feature>
<reference evidence="2" key="1">
    <citation type="submission" date="2021-02" db="EMBL/GenBank/DDBJ databases">
        <authorList>
            <person name="Nowell W R."/>
        </authorList>
    </citation>
    <scope>NUCLEOTIDE SEQUENCE</scope>
    <source>
        <strain evidence="2">Ploen Becks lab</strain>
    </source>
</reference>
<evidence type="ECO:0008006" key="4">
    <source>
        <dbReference type="Google" id="ProtNLM"/>
    </source>
</evidence>
<evidence type="ECO:0000313" key="3">
    <source>
        <dbReference type="Proteomes" id="UP000663879"/>
    </source>
</evidence>
<protein>
    <recommendedName>
        <fullName evidence="4">Transmembrane protein</fullName>
    </recommendedName>
</protein>
<evidence type="ECO:0000313" key="2">
    <source>
        <dbReference type="EMBL" id="CAF1052256.1"/>
    </source>
</evidence>
<gene>
    <name evidence="2" type="ORF">OXX778_LOCUS18883</name>
</gene>
<evidence type="ECO:0000256" key="1">
    <source>
        <dbReference type="SAM" id="SignalP"/>
    </source>
</evidence>
<dbReference type="InterPro" id="IPR045860">
    <property type="entry name" value="Snake_toxin-like_sf"/>
</dbReference>
<dbReference type="SUPFAM" id="SSF57302">
    <property type="entry name" value="Snake toxin-like"/>
    <property type="match status" value="1"/>
</dbReference>
<organism evidence="2 3">
    <name type="scientific">Brachionus calyciflorus</name>
    <dbReference type="NCBI Taxonomy" id="104777"/>
    <lineage>
        <taxon>Eukaryota</taxon>
        <taxon>Metazoa</taxon>
        <taxon>Spiralia</taxon>
        <taxon>Gnathifera</taxon>
        <taxon>Rotifera</taxon>
        <taxon>Eurotatoria</taxon>
        <taxon>Monogononta</taxon>
        <taxon>Pseudotrocha</taxon>
        <taxon>Ploima</taxon>
        <taxon>Brachionidae</taxon>
        <taxon>Brachionus</taxon>
    </lineage>
</organism>
<comment type="caution">
    <text evidence="2">The sequence shown here is derived from an EMBL/GenBank/DDBJ whole genome shotgun (WGS) entry which is preliminary data.</text>
</comment>
<sequence length="339" mass="38110">MKLKILILLLLLNYLKSFECLVCSYCNGCSFNTPDTSQKCSEPYEKCFSGKRNGLIYQGCTTFFLNQLQSTYTNVEVCATNFCNKNVQINNRYAKTCYNCMGCPISNANKFTQICQDSSYYCFSGSQSGMVYQGCTNLNNQQLSSMYTNLRTCTNDLCNNYQASNYAGLSCYSCEGCTMNFASNNIPQQCPDNSYNCYVGTAVGLVYQGCTREPYSSLSTRFKQLQICTGNLCNSNKLISMGLTCYVCQGCRSNDANIRSEQCADSSFKCFSGIKLGLIYQGCTQWSDSTLKSSYNRLNACTQNYCNSFSFVINNSVIMKFNIYFCYLLIVLKAFCYLD</sequence>
<accession>A0A814KL25</accession>
<keyword evidence="3" id="KW-1185">Reference proteome</keyword>
<name>A0A814KL25_9BILA</name>
<proteinExistence type="predicted"/>
<dbReference type="AlphaFoldDB" id="A0A814KL25"/>
<dbReference type="Proteomes" id="UP000663879">
    <property type="component" value="Unassembled WGS sequence"/>
</dbReference>
<keyword evidence="1" id="KW-0732">Signal</keyword>
<feature type="chain" id="PRO_5032343064" description="Transmembrane protein" evidence="1">
    <location>
        <begin position="18"/>
        <end position="339"/>
    </location>
</feature>